<keyword evidence="6 8" id="KW-0456">Lyase</keyword>
<evidence type="ECO:0000313" key="12">
    <source>
        <dbReference type="Proteomes" id="UP000005096"/>
    </source>
</evidence>
<sequence length="121" mass="14065">MRLRRDFTFDAAHNLVAYHGKCERLHGHTYRLGVTLEGTPDEEGMVLDFVELKRIVREQVLDQVDHAYLNDLVPQPTAENLARWAFQRLDAPLHRPHCRLTSVEVFETADSSVTFYREDLS</sequence>
<accession>E3CW98</accession>
<dbReference type="Pfam" id="PF01242">
    <property type="entry name" value="PTPS"/>
    <property type="match status" value="1"/>
</dbReference>
<evidence type="ECO:0000313" key="11">
    <source>
        <dbReference type="EMBL" id="EFQ23350.1"/>
    </source>
</evidence>
<evidence type="ECO:0000256" key="1">
    <source>
        <dbReference type="ARBA" id="ARBA00005061"/>
    </source>
</evidence>
<dbReference type="OrthoDB" id="9804698at2"/>
<evidence type="ECO:0000256" key="8">
    <source>
        <dbReference type="PIRNR" id="PIRNR006113"/>
    </source>
</evidence>
<dbReference type="RefSeq" id="WP_006300525.1">
    <property type="nucleotide sequence ID" value="NZ_CM001022.1"/>
</dbReference>
<comment type="pathway">
    <text evidence="1 8">Purine metabolism; 7-cyano-7-deazaguanine biosynthesis.</text>
</comment>
<dbReference type="Proteomes" id="UP000005096">
    <property type="component" value="Chromosome"/>
</dbReference>
<dbReference type="PANTHER" id="PTHR12589:SF7">
    <property type="entry name" value="6-PYRUVOYL TETRAHYDROBIOPTERIN SYNTHASE"/>
    <property type="match status" value="1"/>
</dbReference>
<proteinExistence type="inferred from homology"/>
<dbReference type="InterPro" id="IPR038418">
    <property type="entry name" value="6-PTP_synth/QueD_sf"/>
</dbReference>
<feature type="binding site" evidence="10">
    <location>
        <position position="13"/>
    </location>
    <ligand>
        <name>Zn(2+)</name>
        <dbReference type="ChEBI" id="CHEBI:29105"/>
    </ligand>
</feature>
<dbReference type="EMBL" id="CM001022">
    <property type="protein sequence ID" value="EFQ23350.1"/>
    <property type="molecule type" value="Genomic_DNA"/>
</dbReference>
<dbReference type="PaxDb" id="584708-Apau_0923"/>
<dbReference type="InterPro" id="IPR007115">
    <property type="entry name" value="6-PTP_synth/QueD"/>
</dbReference>
<dbReference type="AlphaFoldDB" id="E3CW98"/>
<dbReference type="PIRSF" id="PIRSF006113">
    <property type="entry name" value="PTP_synth"/>
    <property type="match status" value="1"/>
</dbReference>
<keyword evidence="8" id="KW-0671">Queuosine biosynthesis</keyword>
<feature type="active site" description="Charge relay system" evidence="9">
    <location>
        <position position="107"/>
    </location>
</feature>
<comment type="catalytic activity">
    <reaction evidence="7 8">
        <text>7,8-dihydroneopterin 3'-triphosphate + H2O = 6-carboxy-5,6,7,8-tetrahydropterin + triphosphate + acetaldehyde + 2 H(+)</text>
        <dbReference type="Rhea" id="RHEA:27966"/>
        <dbReference type="ChEBI" id="CHEBI:15343"/>
        <dbReference type="ChEBI" id="CHEBI:15377"/>
        <dbReference type="ChEBI" id="CHEBI:15378"/>
        <dbReference type="ChEBI" id="CHEBI:18036"/>
        <dbReference type="ChEBI" id="CHEBI:58462"/>
        <dbReference type="ChEBI" id="CHEBI:61032"/>
        <dbReference type="EC" id="4.1.2.50"/>
    </reaction>
</comment>
<evidence type="ECO:0000256" key="7">
    <source>
        <dbReference type="ARBA" id="ARBA00048807"/>
    </source>
</evidence>
<comment type="cofactor">
    <cofactor evidence="8 10">
        <name>Zn(2+)</name>
        <dbReference type="ChEBI" id="CHEBI:29105"/>
    </cofactor>
    <text evidence="8 10">Binds 1 zinc ion per subunit.</text>
</comment>
<reference evidence="11 12" key="1">
    <citation type="journal article" date="2010" name="Stand. Genomic Sci.">
        <title>Non-contiguous finished genome sequence of Aminomonas paucivorans type strain (GLU-3).</title>
        <authorList>
            <person name="Pitluck S."/>
            <person name="Yasawong M."/>
            <person name="Held B."/>
            <person name="Lapidus A."/>
            <person name="Nolan M."/>
            <person name="Copeland A."/>
            <person name="Lucas S."/>
            <person name="Del Rio T.G."/>
            <person name="Tice H."/>
            <person name="Cheng J.F."/>
            <person name="Chertkov O."/>
            <person name="Goodwin L."/>
            <person name="Tapia R."/>
            <person name="Han C."/>
            <person name="Liolios K."/>
            <person name="Ivanova N."/>
            <person name="Mavromatis K."/>
            <person name="Ovchinnikova G."/>
            <person name="Pati A."/>
            <person name="Chen A."/>
            <person name="Palaniappan K."/>
            <person name="Land M."/>
            <person name="Hauser L."/>
            <person name="Chang Y.J."/>
            <person name="Jeffries C.D."/>
            <person name="Pukall R."/>
            <person name="Spring S."/>
            <person name="Rohde M."/>
            <person name="Sikorski J."/>
            <person name="Goker M."/>
            <person name="Woyke T."/>
            <person name="Bristow J."/>
            <person name="Eisen J.A."/>
            <person name="Markowitz V."/>
            <person name="Hugenholtz P."/>
            <person name="Kyrpides N.C."/>
            <person name="Klenk H.P."/>
        </authorList>
    </citation>
    <scope>NUCLEOTIDE SEQUENCE [LARGE SCALE GENOMIC DNA]</scope>
    <source>
        <strain evidence="11 12">DSM 12260</strain>
    </source>
</reference>
<feature type="active site" description="Charge relay system" evidence="9">
    <location>
        <position position="66"/>
    </location>
</feature>
<dbReference type="Gene3D" id="3.30.479.10">
    <property type="entry name" value="6-pyruvoyl tetrahydropterin synthase/QueD"/>
    <property type="match status" value="2"/>
</dbReference>
<keyword evidence="4 8" id="KW-0479">Metal-binding</keyword>
<protein>
    <recommendedName>
        <fullName evidence="3 8">6-carboxy-5,6,7,8-tetrahydropterin synthase</fullName>
        <ecNumber evidence="8">4.-.-.-</ecNumber>
    </recommendedName>
</protein>
<evidence type="ECO:0000256" key="9">
    <source>
        <dbReference type="PIRSR" id="PIRSR006113-1"/>
    </source>
</evidence>
<name>E3CW98_9BACT</name>
<dbReference type="HOGENOM" id="CLU_111016_1_2_0"/>
<evidence type="ECO:0000256" key="5">
    <source>
        <dbReference type="ARBA" id="ARBA00022833"/>
    </source>
</evidence>
<dbReference type="GO" id="GO:0008616">
    <property type="term" value="P:tRNA queuosine(34) biosynthetic process"/>
    <property type="evidence" value="ECO:0007669"/>
    <property type="project" value="UniProtKB-KW"/>
</dbReference>
<dbReference type="GO" id="GO:0070497">
    <property type="term" value="F:6-carboxytetrahydropterin synthase activity"/>
    <property type="evidence" value="ECO:0007669"/>
    <property type="project" value="UniProtKB-EC"/>
</dbReference>
<comment type="similarity">
    <text evidence="2 8">Belongs to the PTPS family. QueD subfamily.</text>
</comment>
<evidence type="ECO:0000256" key="4">
    <source>
        <dbReference type="ARBA" id="ARBA00022723"/>
    </source>
</evidence>
<evidence type="ECO:0000256" key="2">
    <source>
        <dbReference type="ARBA" id="ARBA00008900"/>
    </source>
</evidence>
<feature type="binding site" evidence="10">
    <location>
        <position position="28"/>
    </location>
    <ligand>
        <name>Zn(2+)</name>
        <dbReference type="ChEBI" id="CHEBI:29105"/>
    </ligand>
</feature>
<feature type="active site" description="Proton acceptor" evidence="9">
    <location>
        <position position="22"/>
    </location>
</feature>
<dbReference type="PANTHER" id="PTHR12589">
    <property type="entry name" value="PYRUVOYL TETRAHYDROBIOPTERIN SYNTHASE"/>
    <property type="match status" value="1"/>
</dbReference>
<dbReference type="UniPathway" id="UPA00391"/>
<keyword evidence="5 8" id="KW-0862">Zinc</keyword>
<dbReference type="SUPFAM" id="SSF55620">
    <property type="entry name" value="Tetrahydrobiopterin biosynthesis enzymes-like"/>
    <property type="match status" value="1"/>
</dbReference>
<dbReference type="GO" id="GO:0046872">
    <property type="term" value="F:metal ion binding"/>
    <property type="evidence" value="ECO:0007669"/>
    <property type="project" value="UniProtKB-KW"/>
</dbReference>
<evidence type="ECO:0000256" key="3">
    <source>
        <dbReference type="ARBA" id="ARBA00018141"/>
    </source>
</evidence>
<dbReference type="eggNOG" id="COG0720">
    <property type="taxonomic scope" value="Bacteria"/>
</dbReference>
<gene>
    <name evidence="11" type="ORF">Apau_0923</name>
</gene>
<dbReference type="NCBIfam" id="TIGR03367">
    <property type="entry name" value="queuosine_QueD"/>
    <property type="match status" value="1"/>
</dbReference>
<organism evidence="11 12">
    <name type="scientific">Aminomonas paucivorans DSM 12260</name>
    <dbReference type="NCBI Taxonomy" id="584708"/>
    <lineage>
        <taxon>Bacteria</taxon>
        <taxon>Thermotogati</taxon>
        <taxon>Synergistota</taxon>
        <taxon>Synergistia</taxon>
        <taxon>Synergistales</taxon>
        <taxon>Synergistaceae</taxon>
        <taxon>Aminomonas</taxon>
    </lineage>
</organism>
<feature type="binding site" evidence="10">
    <location>
        <position position="26"/>
    </location>
    <ligand>
        <name>Zn(2+)</name>
        <dbReference type="ChEBI" id="CHEBI:29105"/>
    </ligand>
</feature>
<evidence type="ECO:0000256" key="6">
    <source>
        <dbReference type="ARBA" id="ARBA00023239"/>
    </source>
</evidence>
<keyword evidence="12" id="KW-1185">Reference proteome</keyword>
<dbReference type="STRING" id="584708.Apau_0923"/>
<dbReference type="EC" id="4.-.-.-" evidence="8"/>
<evidence type="ECO:0000256" key="10">
    <source>
        <dbReference type="PIRSR" id="PIRSR006113-2"/>
    </source>
</evidence>